<protein>
    <submittedName>
        <fullName evidence="1 3">Uncharacterized protein</fullName>
    </submittedName>
</protein>
<dbReference type="Proteomes" id="UP000268014">
    <property type="component" value="Unassembled WGS sequence"/>
</dbReference>
<organism evidence="3">
    <name type="scientific">Haemonchus placei</name>
    <name type="common">Barber's pole worm</name>
    <dbReference type="NCBI Taxonomy" id="6290"/>
    <lineage>
        <taxon>Eukaryota</taxon>
        <taxon>Metazoa</taxon>
        <taxon>Ecdysozoa</taxon>
        <taxon>Nematoda</taxon>
        <taxon>Chromadorea</taxon>
        <taxon>Rhabditida</taxon>
        <taxon>Rhabditina</taxon>
        <taxon>Rhabditomorpha</taxon>
        <taxon>Strongyloidea</taxon>
        <taxon>Trichostrongylidae</taxon>
        <taxon>Haemonchus</taxon>
    </lineage>
</organism>
<dbReference type="WBParaSite" id="HPLM_0002127101-mRNA-1">
    <property type="protein sequence ID" value="HPLM_0002127101-mRNA-1"/>
    <property type="gene ID" value="HPLM_0002127101"/>
</dbReference>
<dbReference type="EMBL" id="UZAF01023177">
    <property type="protein sequence ID" value="VDO88827.1"/>
    <property type="molecule type" value="Genomic_DNA"/>
</dbReference>
<reference evidence="3" key="1">
    <citation type="submission" date="2017-02" db="UniProtKB">
        <authorList>
            <consortium name="WormBaseParasite"/>
        </authorList>
    </citation>
    <scope>IDENTIFICATION</scope>
</reference>
<evidence type="ECO:0000313" key="3">
    <source>
        <dbReference type="WBParaSite" id="HPLM_0002127101-mRNA-1"/>
    </source>
</evidence>
<sequence length="107" mass="12487">MPDEKEADPDVLARRLKLKAFDDLSTSMWTFIETEERKKSTTEKKRSKKMLQTFAKRKCKTRTADICKNQSVKFWEDIPWSLSFYQSSILSSFGIEIAEGIVRYGPI</sequence>
<accession>A0A0N4XA76</accession>
<gene>
    <name evidence="1" type="ORF">HPLM_LOCUS21260</name>
</gene>
<evidence type="ECO:0000313" key="1">
    <source>
        <dbReference type="EMBL" id="VDO88827.1"/>
    </source>
</evidence>
<name>A0A0N4XA76_HAEPC</name>
<keyword evidence="2" id="KW-1185">Reference proteome</keyword>
<reference evidence="1 2" key="2">
    <citation type="submission" date="2018-11" db="EMBL/GenBank/DDBJ databases">
        <authorList>
            <consortium name="Pathogen Informatics"/>
        </authorList>
    </citation>
    <scope>NUCLEOTIDE SEQUENCE [LARGE SCALE GENOMIC DNA]</scope>
    <source>
        <strain evidence="1 2">MHpl1</strain>
    </source>
</reference>
<dbReference type="AlphaFoldDB" id="A0A0N4XA76"/>
<proteinExistence type="predicted"/>
<evidence type="ECO:0000313" key="2">
    <source>
        <dbReference type="Proteomes" id="UP000268014"/>
    </source>
</evidence>